<dbReference type="InterPro" id="IPR045584">
    <property type="entry name" value="Pilin-like"/>
</dbReference>
<feature type="transmembrane region" description="Helical" evidence="2">
    <location>
        <begin position="23"/>
        <end position="47"/>
    </location>
</feature>
<keyword evidence="4" id="KW-1185">Reference proteome</keyword>
<protein>
    <submittedName>
        <fullName evidence="3">Type IV pilus assembly protein PilA</fullName>
    </submittedName>
</protein>
<dbReference type="SUPFAM" id="SSF54523">
    <property type="entry name" value="Pili subunits"/>
    <property type="match status" value="1"/>
</dbReference>
<reference evidence="3 4" key="1">
    <citation type="submission" date="2024-06" db="EMBL/GenBank/DDBJ databases">
        <title>Sorghum-associated microbial communities from plants grown in Nebraska, USA.</title>
        <authorList>
            <person name="Schachtman D."/>
        </authorList>
    </citation>
    <scope>NUCLEOTIDE SEQUENCE [LARGE SCALE GENOMIC DNA]</scope>
    <source>
        <strain evidence="3 4">2857</strain>
    </source>
</reference>
<dbReference type="RefSeq" id="WP_354024973.1">
    <property type="nucleotide sequence ID" value="NZ_JBEPSJ010000002.1"/>
</dbReference>
<name>A0ABV2QP49_9MICO</name>
<sequence length="141" mass="14846">MFTTINRALDASRLKREENQKGFTLIELLVVVVIIGILAAIAIPVFLSQREGAWKASVESDLKNAALALETYSMGKNGSLSGLADGDFPITNVVFTPTKGNKVNADFTGNTYVLTGTNTDLGSTKSLKYSSGAGGLGSWVG</sequence>
<dbReference type="InterPro" id="IPR000983">
    <property type="entry name" value="Bac_GSPG_pilin"/>
</dbReference>
<evidence type="ECO:0000256" key="2">
    <source>
        <dbReference type="SAM" id="Phobius"/>
    </source>
</evidence>
<evidence type="ECO:0000313" key="3">
    <source>
        <dbReference type="EMBL" id="MET4582818.1"/>
    </source>
</evidence>
<evidence type="ECO:0000313" key="4">
    <source>
        <dbReference type="Proteomes" id="UP001549257"/>
    </source>
</evidence>
<evidence type="ECO:0000256" key="1">
    <source>
        <dbReference type="ARBA" id="ARBA00022481"/>
    </source>
</evidence>
<proteinExistence type="predicted"/>
<keyword evidence="2" id="KW-0812">Transmembrane</keyword>
<dbReference type="EMBL" id="JBEPSJ010000002">
    <property type="protein sequence ID" value="MET4582818.1"/>
    <property type="molecule type" value="Genomic_DNA"/>
</dbReference>
<dbReference type="InterPro" id="IPR012902">
    <property type="entry name" value="N_methyl_site"/>
</dbReference>
<keyword evidence="1" id="KW-0488">Methylation</keyword>
<accession>A0ABV2QP49</accession>
<dbReference type="PANTHER" id="PTHR30093">
    <property type="entry name" value="GENERAL SECRETION PATHWAY PROTEIN G"/>
    <property type="match status" value="1"/>
</dbReference>
<dbReference type="NCBIfam" id="TIGR02532">
    <property type="entry name" value="IV_pilin_GFxxxE"/>
    <property type="match status" value="1"/>
</dbReference>
<gene>
    <name evidence="3" type="ORF">ABIE21_002328</name>
</gene>
<dbReference type="PROSITE" id="PS00409">
    <property type="entry name" value="PROKAR_NTER_METHYL"/>
    <property type="match status" value="1"/>
</dbReference>
<comment type="caution">
    <text evidence="3">The sequence shown here is derived from an EMBL/GenBank/DDBJ whole genome shotgun (WGS) entry which is preliminary data.</text>
</comment>
<keyword evidence="2" id="KW-1133">Transmembrane helix</keyword>
<keyword evidence="2" id="KW-0472">Membrane</keyword>
<dbReference type="PRINTS" id="PR00813">
    <property type="entry name" value="BCTERIALGSPG"/>
</dbReference>
<dbReference type="Proteomes" id="UP001549257">
    <property type="component" value="Unassembled WGS sequence"/>
</dbReference>
<organism evidence="3 4">
    <name type="scientific">Conyzicola nivalis</name>
    <dbReference type="NCBI Taxonomy" id="1477021"/>
    <lineage>
        <taxon>Bacteria</taxon>
        <taxon>Bacillati</taxon>
        <taxon>Actinomycetota</taxon>
        <taxon>Actinomycetes</taxon>
        <taxon>Micrococcales</taxon>
        <taxon>Microbacteriaceae</taxon>
        <taxon>Conyzicola</taxon>
    </lineage>
</organism>
<dbReference type="Gene3D" id="3.30.700.10">
    <property type="entry name" value="Glycoprotein, Type 4 Pilin"/>
    <property type="match status" value="1"/>
</dbReference>
<dbReference type="Pfam" id="PF07963">
    <property type="entry name" value="N_methyl"/>
    <property type="match status" value="1"/>
</dbReference>